<dbReference type="InterPro" id="IPR023299">
    <property type="entry name" value="ATPase_P-typ_cyto_dom_N"/>
</dbReference>
<feature type="domain" description="HMA" evidence="16">
    <location>
        <begin position="80"/>
        <end position="146"/>
    </location>
</feature>
<dbReference type="PANTHER" id="PTHR43520:SF5">
    <property type="entry name" value="CATION-TRANSPORTING P-TYPE ATPASE-RELATED"/>
    <property type="match status" value="1"/>
</dbReference>
<keyword evidence="14 15" id="KW-0472">Membrane</keyword>
<keyword evidence="4 15" id="KW-1003">Cell membrane</keyword>
<dbReference type="InterPro" id="IPR059000">
    <property type="entry name" value="ATPase_P-type_domA"/>
</dbReference>
<dbReference type="Gene3D" id="3.40.50.1000">
    <property type="entry name" value="HAD superfamily/HAD-like"/>
    <property type="match status" value="1"/>
</dbReference>
<dbReference type="Pfam" id="PF12156">
    <property type="entry name" value="ATPase-cat_bd"/>
    <property type="match status" value="1"/>
</dbReference>
<evidence type="ECO:0000256" key="4">
    <source>
        <dbReference type="ARBA" id="ARBA00022475"/>
    </source>
</evidence>
<dbReference type="GO" id="GO:0005524">
    <property type="term" value="F:ATP binding"/>
    <property type="evidence" value="ECO:0007669"/>
    <property type="project" value="UniProtKB-UniRule"/>
</dbReference>
<dbReference type="Proteomes" id="UP000007089">
    <property type="component" value="Chromosome"/>
</dbReference>
<evidence type="ECO:0000256" key="6">
    <source>
        <dbReference type="ARBA" id="ARBA00022692"/>
    </source>
</evidence>
<evidence type="ECO:0000256" key="9">
    <source>
        <dbReference type="ARBA" id="ARBA00022840"/>
    </source>
</evidence>
<evidence type="ECO:0000256" key="3">
    <source>
        <dbReference type="ARBA" id="ARBA00022448"/>
    </source>
</evidence>
<evidence type="ECO:0000256" key="8">
    <source>
        <dbReference type="ARBA" id="ARBA00022741"/>
    </source>
</evidence>
<dbReference type="InterPro" id="IPR006121">
    <property type="entry name" value="HMA_dom"/>
</dbReference>
<dbReference type="GO" id="GO:0055070">
    <property type="term" value="P:copper ion homeostasis"/>
    <property type="evidence" value="ECO:0007669"/>
    <property type="project" value="TreeGrafter"/>
</dbReference>
<keyword evidence="10" id="KW-0460">Magnesium</keyword>
<dbReference type="GO" id="GO:0043682">
    <property type="term" value="F:P-type divalent copper transporter activity"/>
    <property type="evidence" value="ECO:0007669"/>
    <property type="project" value="TreeGrafter"/>
</dbReference>
<dbReference type="FunFam" id="2.70.150.10:FF:000002">
    <property type="entry name" value="Copper-transporting ATPase 1, putative"/>
    <property type="match status" value="1"/>
</dbReference>
<comment type="subcellular location">
    <subcellularLocation>
        <location evidence="1">Cell membrane</location>
        <topology evidence="1">Multi-pass membrane protein</topology>
    </subcellularLocation>
</comment>
<dbReference type="Gene3D" id="2.70.150.10">
    <property type="entry name" value="Calcium-transporting ATPase, cytoplasmic transduction domain A"/>
    <property type="match status" value="1"/>
</dbReference>
<protein>
    <submittedName>
        <fullName evidence="17">Heavy metal translocating P-type ATPase</fullName>
    </submittedName>
</protein>
<dbReference type="InterPro" id="IPR023298">
    <property type="entry name" value="ATPase_P-typ_TM_dom_sf"/>
</dbReference>
<comment type="similarity">
    <text evidence="2 15">Belongs to the cation transport ATPase (P-type) (TC 3.A.3) family. Type IB subfamily.</text>
</comment>
<evidence type="ECO:0000256" key="7">
    <source>
        <dbReference type="ARBA" id="ARBA00022723"/>
    </source>
</evidence>
<dbReference type="GO" id="GO:0016887">
    <property type="term" value="F:ATP hydrolysis activity"/>
    <property type="evidence" value="ECO:0007669"/>
    <property type="project" value="InterPro"/>
</dbReference>
<dbReference type="InterPro" id="IPR036412">
    <property type="entry name" value="HAD-like_sf"/>
</dbReference>
<sequence length="807" mass="84561">MRCDHCLLEFPEREAVRAEVAGAPKVFCCAGCRGVFELIQGEGLGAYYDSRRWTEVGPQAAAALDLAAFREAVREGHGAAELDVAIDGIRCASCVWLNEKLLQRTPGVLSARVNYATHRARIRFDPAAVGLERVLGRIQAAGYQPKPWSDAEQLRARRAEAKDLLVRLGTALFLASQLMIYQAALYAGYFQGIDAPTRRLMEWISLGLTLPVVFYSGAPFLRATWRGLRHLRFNMDSLVVIGSLAALAYSVHGMLRGGEVYFDTAAMIPTLVLVGRYVEAAAKGRASEAVARLASLAPREARRLEPGPGGRAERRSVPVAEIRPGDRIEVIPGERIPLDGVVREGASEVDESLVTGESRPVAKGAGAAVIGGTVNQHGALVIEVTRVGKDTVLAGIVRAVEEAQAQKPRIQAVADRVVGGFVPAMLVLAALTVAAWLARGVPVERALMTGISVVVIACPCALGLATPIAVLLSTGLASARGLLVKGGDVVERAGRATDVLLDKTGTVTRGRPALRAIVPLDPAVGADQALALAAAVERRSEHHVGRAVAEAARALPAGAEPEAAGFRAVPGRGVVAEVGGAEVLVGNRALLAERGVALAPEADARARELEAHGDTAAFLARGGRALALLAVADPIREEAPAAIAALRALGLRVVIVSGDGRVTTGAVAAALGVEAVAEASPVDKREAVAARQRAGRRVLFAGDGINDAPALTQAEVGAAMGRGADVTMESADAVLVRDDLRLLPDLVRLSRRTYAVIRQNVFWAFFYNAVAIPLAMAGLLHPIVAAGAMAASSLFVVGNSARLRRAL</sequence>
<reference evidence="17" key="1">
    <citation type="submission" date="2009-01" db="EMBL/GenBank/DDBJ databases">
        <title>Complete sequence of Anaeromyxobacter dehalogenans 2CP-1.</title>
        <authorList>
            <consortium name="US DOE Joint Genome Institute"/>
            <person name="Lucas S."/>
            <person name="Copeland A."/>
            <person name="Lapidus A."/>
            <person name="Glavina del Rio T."/>
            <person name="Dalin E."/>
            <person name="Tice H."/>
            <person name="Bruce D."/>
            <person name="Goodwin L."/>
            <person name="Pitluck S."/>
            <person name="Saunders E."/>
            <person name="Brettin T."/>
            <person name="Detter J.C."/>
            <person name="Han C."/>
            <person name="Larimer F."/>
            <person name="Land M."/>
            <person name="Hauser L."/>
            <person name="Kyrpides N."/>
            <person name="Ovchinnikova G."/>
            <person name="Beliaev A.S."/>
            <person name="Richardson P."/>
        </authorList>
    </citation>
    <scope>NUCLEOTIDE SEQUENCE</scope>
    <source>
        <strain evidence="17">2CP-1</strain>
    </source>
</reference>
<evidence type="ECO:0000256" key="11">
    <source>
        <dbReference type="ARBA" id="ARBA00022967"/>
    </source>
</evidence>
<proteinExistence type="inferred from homology"/>
<organism evidence="17 18">
    <name type="scientific">Anaeromyxobacter dehalogenans (strain ATCC BAA-258 / DSM 21875 / 2CP-1)</name>
    <dbReference type="NCBI Taxonomy" id="455488"/>
    <lineage>
        <taxon>Bacteria</taxon>
        <taxon>Pseudomonadati</taxon>
        <taxon>Myxococcota</taxon>
        <taxon>Myxococcia</taxon>
        <taxon>Myxococcales</taxon>
        <taxon>Cystobacterineae</taxon>
        <taxon>Anaeromyxobacteraceae</taxon>
        <taxon>Anaeromyxobacter</taxon>
    </lineage>
</organism>
<evidence type="ECO:0000256" key="10">
    <source>
        <dbReference type="ARBA" id="ARBA00022842"/>
    </source>
</evidence>
<dbReference type="SUPFAM" id="SSF56784">
    <property type="entry name" value="HAD-like"/>
    <property type="match status" value="1"/>
</dbReference>
<dbReference type="PRINTS" id="PR00943">
    <property type="entry name" value="CUATPASE"/>
</dbReference>
<feature type="transmembrane region" description="Helical" evidence="15">
    <location>
        <begin position="164"/>
        <end position="183"/>
    </location>
</feature>
<evidence type="ECO:0000256" key="13">
    <source>
        <dbReference type="ARBA" id="ARBA00023065"/>
    </source>
</evidence>
<dbReference type="InterPro" id="IPR021993">
    <property type="entry name" value="ATPase-cat-bd"/>
</dbReference>
<dbReference type="PROSITE" id="PS50846">
    <property type="entry name" value="HMA_2"/>
    <property type="match status" value="1"/>
</dbReference>
<dbReference type="Gene3D" id="3.40.1110.10">
    <property type="entry name" value="Calcium-transporting ATPase, cytoplasmic domain N"/>
    <property type="match status" value="1"/>
</dbReference>
<evidence type="ECO:0000256" key="1">
    <source>
        <dbReference type="ARBA" id="ARBA00004651"/>
    </source>
</evidence>
<dbReference type="InterPro" id="IPR001757">
    <property type="entry name" value="P_typ_ATPase"/>
</dbReference>
<keyword evidence="18" id="KW-1185">Reference proteome</keyword>
<dbReference type="InterPro" id="IPR036163">
    <property type="entry name" value="HMA_dom_sf"/>
</dbReference>
<keyword evidence="5" id="KW-0597">Phosphoprotein</keyword>
<evidence type="ECO:0000313" key="18">
    <source>
        <dbReference type="Proteomes" id="UP000007089"/>
    </source>
</evidence>
<dbReference type="HOGENOM" id="CLU_001771_0_3_7"/>
<evidence type="ECO:0000256" key="15">
    <source>
        <dbReference type="RuleBase" id="RU362081"/>
    </source>
</evidence>
<dbReference type="SUPFAM" id="SSF55008">
    <property type="entry name" value="HMA, heavy metal-associated domain"/>
    <property type="match status" value="1"/>
</dbReference>
<dbReference type="SFLD" id="SFLDG00002">
    <property type="entry name" value="C1.7:_P-type_atpase_like"/>
    <property type="match status" value="1"/>
</dbReference>
<dbReference type="Gene3D" id="3.30.70.100">
    <property type="match status" value="1"/>
</dbReference>
<dbReference type="InterPro" id="IPR018303">
    <property type="entry name" value="ATPase_P-typ_P_site"/>
</dbReference>
<keyword evidence="9 15" id="KW-0067">ATP-binding</keyword>
<dbReference type="SFLD" id="SFLDS00003">
    <property type="entry name" value="Haloacid_Dehalogenase"/>
    <property type="match status" value="1"/>
</dbReference>
<dbReference type="SUPFAM" id="SSF81665">
    <property type="entry name" value="Calcium ATPase, transmembrane domain M"/>
    <property type="match status" value="1"/>
</dbReference>
<dbReference type="InterPro" id="IPR023214">
    <property type="entry name" value="HAD_sf"/>
</dbReference>
<dbReference type="NCBIfam" id="TIGR01511">
    <property type="entry name" value="ATPase-IB1_Cu"/>
    <property type="match status" value="1"/>
</dbReference>
<dbReference type="NCBIfam" id="TIGR01525">
    <property type="entry name" value="ATPase-IB_hvy"/>
    <property type="match status" value="1"/>
</dbReference>
<dbReference type="SUPFAM" id="SSF81653">
    <property type="entry name" value="Calcium ATPase, transduction domain A"/>
    <property type="match status" value="1"/>
</dbReference>
<evidence type="ECO:0000256" key="14">
    <source>
        <dbReference type="ARBA" id="ARBA00023136"/>
    </source>
</evidence>
<dbReference type="Pfam" id="PF00403">
    <property type="entry name" value="HMA"/>
    <property type="match status" value="1"/>
</dbReference>
<accession>B8JGL2</accession>
<dbReference type="PRINTS" id="PR00119">
    <property type="entry name" value="CATATPASE"/>
</dbReference>
<dbReference type="PROSITE" id="PS00154">
    <property type="entry name" value="ATPASE_E1_E2"/>
    <property type="match status" value="1"/>
</dbReference>
<dbReference type="AlphaFoldDB" id="B8JGL2"/>
<dbReference type="KEGG" id="acp:A2cp1_1339"/>
<dbReference type="EMBL" id="CP001359">
    <property type="protein sequence ID" value="ACL64683.1"/>
    <property type="molecule type" value="Genomic_DNA"/>
</dbReference>
<keyword evidence="3" id="KW-0813">Transport</keyword>
<dbReference type="InterPro" id="IPR027256">
    <property type="entry name" value="P-typ_ATPase_IB"/>
</dbReference>
<dbReference type="NCBIfam" id="TIGR01494">
    <property type="entry name" value="ATPase_P-type"/>
    <property type="match status" value="2"/>
</dbReference>
<dbReference type="RefSeq" id="WP_012632655.1">
    <property type="nucleotide sequence ID" value="NC_011891.1"/>
</dbReference>
<dbReference type="GO" id="GO:0005507">
    <property type="term" value="F:copper ion binding"/>
    <property type="evidence" value="ECO:0007669"/>
    <property type="project" value="TreeGrafter"/>
</dbReference>
<dbReference type="GO" id="GO:0005886">
    <property type="term" value="C:plasma membrane"/>
    <property type="evidence" value="ECO:0007669"/>
    <property type="project" value="UniProtKB-SubCell"/>
</dbReference>
<evidence type="ECO:0000256" key="2">
    <source>
        <dbReference type="ARBA" id="ARBA00006024"/>
    </source>
</evidence>
<keyword evidence="7 15" id="KW-0479">Metal-binding</keyword>
<evidence type="ECO:0000259" key="16">
    <source>
        <dbReference type="PROSITE" id="PS50846"/>
    </source>
</evidence>
<dbReference type="Pfam" id="PF00702">
    <property type="entry name" value="Hydrolase"/>
    <property type="match status" value="1"/>
</dbReference>
<keyword evidence="12 15" id="KW-1133">Transmembrane helix</keyword>
<dbReference type="PANTHER" id="PTHR43520">
    <property type="entry name" value="ATP7, ISOFORM B"/>
    <property type="match status" value="1"/>
</dbReference>
<feature type="transmembrane region" description="Helical" evidence="15">
    <location>
        <begin position="203"/>
        <end position="221"/>
    </location>
</feature>
<dbReference type="SFLD" id="SFLDF00027">
    <property type="entry name" value="p-type_atpase"/>
    <property type="match status" value="1"/>
</dbReference>
<feature type="transmembrane region" description="Helical" evidence="15">
    <location>
        <begin position="760"/>
        <end position="777"/>
    </location>
</feature>
<dbReference type="InterPro" id="IPR044492">
    <property type="entry name" value="P_typ_ATPase_HD_dom"/>
</dbReference>
<dbReference type="Pfam" id="PF00122">
    <property type="entry name" value="E1-E2_ATPase"/>
    <property type="match status" value="1"/>
</dbReference>
<keyword evidence="8 15" id="KW-0547">Nucleotide-binding</keyword>
<evidence type="ECO:0000256" key="5">
    <source>
        <dbReference type="ARBA" id="ARBA00022553"/>
    </source>
</evidence>
<evidence type="ECO:0000313" key="17">
    <source>
        <dbReference type="EMBL" id="ACL64683.1"/>
    </source>
</evidence>
<dbReference type="InterPro" id="IPR008250">
    <property type="entry name" value="ATPase_P-typ_transduc_dom_A_sf"/>
</dbReference>
<dbReference type="CDD" id="cd00371">
    <property type="entry name" value="HMA"/>
    <property type="match status" value="1"/>
</dbReference>
<feature type="transmembrane region" description="Helical" evidence="15">
    <location>
        <begin position="417"/>
        <end position="438"/>
    </location>
</feature>
<gene>
    <name evidence="17" type="ordered locus">A2cp1_1339</name>
</gene>
<keyword evidence="13" id="KW-0406">Ion transport</keyword>
<keyword evidence="6 15" id="KW-0812">Transmembrane</keyword>
<evidence type="ECO:0000256" key="12">
    <source>
        <dbReference type="ARBA" id="ARBA00022989"/>
    </source>
</evidence>
<feature type="transmembrane region" description="Helical" evidence="15">
    <location>
        <begin position="450"/>
        <end position="472"/>
    </location>
</feature>
<keyword evidence="11" id="KW-1278">Translocase</keyword>
<name>B8JGL2_ANAD2</name>